<dbReference type="AlphaFoldDB" id="A0A9Q1JJ81"/>
<dbReference type="PANTHER" id="PTHR33240:SF17">
    <property type="entry name" value="EUKARYOTIC PEPTIDE CHAIN RELEASE FACTOR GTP-BINDING SUBUNIT-LIKE"/>
    <property type="match status" value="1"/>
</dbReference>
<evidence type="ECO:0000313" key="2">
    <source>
        <dbReference type="EMBL" id="KAJ8425074.1"/>
    </source>
</evidence>
<dbReference type="Proteomes" id="UP001153076">
    <property type="component" value="Unassembled WGS sequence"/>
</dbReference>
<gene>
    <name evidence="2" type="ORF">Cgig2_027952</name>
</gene>
<dbReference type="OrthoDB" id="1216022at2759"/>
<organism evidence="2 3">
    <name type="scientific">Carnegiea gigantea</name>
    <dbReference type="NCBI Taxonomy" id="171969"/>
    <lineage>
        <taxon>Eukaryota</taxon>
        <taxon>Viridiplantae</taxon>
        <taxon>Streptophyta</taxon>
        <taxon>Embryophyta</taxon>
        <taxon>Tracheophyta</taxon>
        <taxon>Spermatophyta</taxon>
        <taxon>Magnoliopsida</taxon>
        <taxon>eudicotyledons</taxon>
        <taxon>Gunneridae</taxon>
        <taxon>Pentapetalae</taxon>
        <taxon>Caryophyllales</taxon>
        <taxon>Cactineae</taxon>
        <taxon>Cactaceae</taxon>
        <taxon>Cactoideae</taxon>
        <taxon>Echinocereeae</taxon>
        <taxon>Carnegiea</taxon>
    </lineage>
</organism>
<dbReference type="EMBL" id="JAKOGI010001550">
    <property type="protein sequence ID" value="KAJ8425074.1"/>
    <property type="molecule type" value="Genomic_DNA"/>
</dbReference>
<comment type="caution">
    <text evidence="2">The sequence shown here is derived from an EMBL/GenBank/DDBJ whole genome shotgun (WGS) entry which is preliminary data.</text>
</comment>
<name>A0A9Q1JJ81_9CARY</name>
<evidence type="ECO:0000313" key="3">
    <source>
        <dbReference type="Proteomes" id="UP001153076"/>
    </source>
</evidence>
<feature type="compositionally biased region" description="Polar residues" evidence="1">
    <location>
        <begin position="34"/>
        <end position="58"/>
    </location>
</feature>
<feature type="region of interest" description="Disordered" evidence="1">
    <location>
        <begin position="1"/>
        <end position="69"/>
    </location>
</feature>
<dbReference type="PANTHER" id="PTHR33240">
    <property type="entry name" value="OS08G0508500 PROTEIN"/>
    <property type="match status" value="1"/>
</dbReference>
<sequence>MEAANSAKPLPSSTTYRLKEASPPIGRSGYQRGQEASRSDQSVRSYTEQLGRSRQGTRQPPHPRDEKCSTEVVATIARAYTEGITRSAWKAQYRSAQQVLTTEQRPRVIVPTMVFGGKEASRCASPHNDPLVVEMKIASAIVQQILIDMGSLVDIITWDCIKKLVHPERDIVPLVHPILRFSG</sequence>
<protein>
    <submittedName>
        <fullName evidence="2">Uncharacterized protein</fullName>
    </submittedName>
</protein>
<accession>A0A9Q1JJ81</accession>
<evidence type="ECO:0000256" key="1">
    <source>
        <dbReference type="SAM" id="MobiDB-lite"/>
    </source>
</evidence>
<keyword evidence="3" id="KW-1185">Reference proteome</keyword>
<proteinExistence type="predicted"/>
<reference evidence="2" key="1">
    <citation type="submission" date="2022-04" db="EMBL/GenBank/DDBJ databases">
        <title>Carnegiea gigantea Genome sequencing and assembly v2.</title>
        <authorList>
            <person name="Copetti D."/>
            <person name="Sanderson M.J."/>
            <person name="Burquez A."/>
            <person name="Wojciechowski M.F."/>
        </authorList>
    </citation>
    <scope>NUCLEOTIDE SEQUENCE</scope>
    <source>
        <strain evidence="2">SGP5-SGP5p</strain>
        <tissue evidence="2">Aerial part</tissue>
    </source>
</reference>